<comment type="caution">
    <text evidence="1">The sequence shown here is derived from an EMBL/GenBank/DDBJ whole genome shotgun (WGS) entry which is preliminary data.</text>
</comment>
<evidence type="ECO:0000313" key="2">
    <source>
        <dbReference type="Proteomes" id="UP001186944"/>
    </source>
</evidence>
<feature type="non-terminal residue" evidence="1">
    <location>
        <position position="1"/>
    </location>
</feature>
<protein>
    <submittedName>
        <fullName evidence="1">Uncharacterized protein</fullName>
    </submittedName>
</protein>
<name>A0AA88YE31_PINIB</name>
<dbReference type="AlphaFoldDB" id="A0AA88YE31"/>
<reference evidence="1" key="1">
    <citation type="submission" date="2019-08" db="EMBL/GenBank/DDBJ databases">
        <title>The improved chromosome-level genome for the pearl oyster Pinctada fucata martensii using PacBio sequencing and Hi-C.</title>
        <authorList>
            <person name="Zheng Z."/>
        </authorList>
    </citation>
    <scope>NUCLEOTIDE SEQUENCE</scope>
    <source>
        <strain evidence="1">ZZ-2019</strain>
        <tissue evidence="1">Adductor muscle</tissue>
    </source>
</reference>
<dbReference type="Proteomes" id="UP001186944">
    <property type="component" value="Unassembled WGS sequence"/>
</dbReference>
<dbReference type="EMBL" id="VSWD01000005">
    <property type="protein sequence ID" value="KAK3103444.1"/>
    <property type="molecule type" value="Genomic_DNA"/>
</dbReference>
<evidence type="ECO:0000313" key="1">
    <source>
        <dbReference type="EMBL" id="KAK3103444.1"/>
    </source>
</evidence>
<accession>A0AA88YE31</accession>
<organism evidence="1 2">
    <name type="scientific">Pinctada imbricata</name>
    <name type="common">Atlantic pearl-oyster</name>
    <name type="synonym">Pinctada martensii</name>
    <dbReference type="NCBI Taxonomy" id="66713"/>
    <lineage>
        <taxon>Eukaryota</taxon>
        <taxon>Metazoa</taxon>
        <taxon>Spiralia</taxon>
        <taxon>Lophotrochozoa</taxon>
        <taxon>Mollusca</taxon>
        <taxon>Bivalvia</taxon>
        <taxon>Autobranchia</taxon>
        <taxon>Pteriomorphia</taxon>
        <taxon>Pterioida</taxon>
        <taxon>Pterioidea</taxon>
        <taxon>Pteriidae</taxon>
        <taxon>Pinctada</taxon>
    </lineage>
</organism>
<gene>
    <name evidence="1" type="ORF">FSP39_019289</name>
</gene>
<keyword evidence="2" id="KW-1185">Reference proteome</keyword>
<sequence>VGVPSFVSDWITMKANTRESDKLIQHSCNGIPMKVDVQVKPFDNVPNGNFVFGGLGSSLTDDDYAIYGGVLFMYNSSHVRVMAPHKNNNYIGKIIFTGGGEWNGPYKLEEEIARVRVRCWCDNDMADPAFESSWIPVSVYGNFITQKMAFTFTLLNLVLWSECS</sequence>
<proteinExistence type="predicted"/>